<dbReference type="OrthoDB" id="7057287at2"/>
<reference evidence="1 2" key="1">
    <citation type="submission" date="2018-05" db="EMBL/GenBank/DDBJ databases">
        <title>Reference genomes for bee gut microbiota database.</title>
        <authorList>
            <person name="Ellegaard K.M."/>
        </authorList>
    </citation>
    <scope>NUCLEOTIDE SEQUENCE [LARGE SCALE GENOMIC DNA]</scope>
    <source>
        <strain evidence="1 2">ESL0182</strain>
    </source>
</reference>
<proteinExistence type="predicted"/>
<dbReference type="RefSeq" id="WP_110434860.1">
    <property type="nucleotide sequence ID" value="NZ_QGLR01000018.1"/>
</dbReference>
<dbReference type="Proteomes" id="UP000247932">
    <property type="component" value="Unassembled WGS sequence"/>
</dbReference>
<keyword evidence="2" id="KW-1185">Reference proteome</keyword>
<comment type="caution">
    <text evidence="1">The sequence shown here is derived from an EMBL/GenBank/DDBJ whole genome shotgun (WGS) entry which is preliminary data.</text>
</comment>
<dbReference type="AlphaFoldDB" id="A0A2V4DXS9"/>
<evidence type="ECO:0000313" key="1">
    <source>
        <dbReference type="EMBL" id="PXZ03711.1"/>
    </source>
</evidence>
<dbReference type="CDD" id="cd00093">
    <property type="entry name" value="HTH_XRE"/>
    <property type="match status" value="1"/>
</dbReference>
<protein>
    <submittedName>
        <fullName evidence="1">Uncharacterized protein</fullName>
    </submittedName>
</protein>
<dbReference type="InterPro" id="IPR001387">
    <property type="entry name" value="Cro/C1-type_HTH"/>
</dbReference>
<sequence length="293" mass="35255">MDDYKWFFSGIGVSILSWIKNVFLKKRNKKIEYSQEPEKKETTLKSNVSSFTETDQLTQRFQYVLTLMNFTSCYGGFTKAKLAKIMKLDKISSLEKYSIGEEEPSFEFLEQFCETFGINYLWMTEGIEQPFNNNKYIRFYPINYYEDIECLQPEEIYFIRCESEISEFFIVLKLTDWKYIICNRIWHLSDHVGRTGSLQLVSFYNLINKLRNNGFYLKCFGRTLTPDKFEKLYCGQVFPAEIINFDRMDHPWWDDFTDINNDYPISKNYLKMYGQSFINAQRIVRTELEYRKY</sequence>
<name>A0A2V4DXS9_9GAMM</name>
<accession>A0A2V4DXS9</accession>
<organism evidence="1 2">
    <name type="scientific">Gilliamella apicola</name>
    <dbReference type="NCBI Taxonomy" id="1196095"/>
    <lineage>
        <taxon>Bacteria</taxon>
        <taxon>Pseudomonadati</taxon>
        <taxon>Pseudomonadota</taxon>
        <taxon>Gammaproteobacteria</taxon>
        <taxon>Orbales</taxon>
        <taxon>Orbaceae</taxon>
        <taxon>Gilliamella</taxon>
    </lineage>
</organism>
<dbReference type="EMBL" id="QGLR01000018">
    <property type="protein sequence ID" value="PXZ03711.1"/>
    <property type="molecule type" value="Genomic_DNA"/>
</dbReference>
<evidence type="ECO:0000313" key="2">
    <source>
        <dbReference type="Proteomes" id="UP000247932"/>
    </source>
</evidence>
<gene>
    <name evidence="1" type="ORF">DKK70_15950</name>
</gene>